<keyword evidence="1" id="KW-0378">Hydrolase</keyword>
<comment type="cofactor">
    <cofactor evidence="1">
        <name>Mg(2+)</name>
        <dbReference type="ChEBI" id="CHEBI:18420"/>
    </cofactor>
</comment>
<dbReference type="SUPFAM" id="SSF52540">
    <property type="entry name" value="P-loop containing nucleoside triphosphate hydrolases"/>
    <property type="match status" value="1"/>
</dbReference>
<dbReference type="GO" id="GO:0006310">
    <property type="term" value="P:DNA recombination"/>
    <property type="evidence" value="ECO:0007669"/>
    <property type="project" value="UniProtKB-KW"/>
</dbReference>
<dbReference type="GO" id="GO:0043139">
    <property type="term" value="F:5'-3' DNA helicase activity"/>
    <property type="evidence" value="ECO:0007669"/>
    <property type="project" value="UniProtKB-EC"/>
</dbReference>
<comment type="similarity">
    <text evidence="1">Belongs to the helicase family.</text>
</comment>
<dbReference type="InterPro" id="IPR010285">
    <property type="entry name" value="DNA_helicase_pif1-like_DEAD"/>
</dbReference>
<dbReference type="Gramene" id="AET3Gv20436900.15">
    <property type="protein sequence ID" value="AET3Gv20436900.15"/>
    <property type="gene ID" value="AET3Gv20436900"/>
</dbReference>
<dbReference type="GO" id="GO:0006281">
    <property type="term" value="P:DNA repair"/>
    <property type="evidence" value="ECO:0007669"/>
    <property type="project" value="UniProtKB-KW"/>
</dbReference>
<evidence type="ECO:0000259" key="2">
    <source>
        <dbReference type="Pfam" id="PF05970"/>
    </source>
</evidence>
<keyword evidence="1" id="KW-0547">Nucleotide-binding</keyword>
<reference evidence="3" key="3">
    <citation type="journal article" date="2017" name="Nature">
        <title>Genome sequence of the progenitor of the wheat D genome Aegilops tauschii.</title>
        <authorList>
            <person name="Luo M.C."/>
            <person name="Gu Y.Q."/>
            <person name="Puiu D."/>
            <person name="Wang H."/>
            <person name="Twardziok S.O."/>
            <person name="Deal K.R."/>
            <person name="Huo N."/>
            <person name="Zhu T."/>
            <person name="Wang L."/>
            <person name="Wang Y."/>
            <person name="McGuire P.E."/>
            <person name="Liu S."/>
            <person name="Long H."/>
            <person name="Ramasamy R.K."/>
            <person name="Rodriguez J.C."/>
            <person name="Van S.L."/>
            <person name="Yuan L."/>
            <person name="Wang Z."/>
            <person name="Xia Z."/>
            <person name="Xiao L."/>
            <person name="Anderson O.D."/>
            <person name="Ouyang S."/>
            <person name="Liang Y."/>
            <person name="Zimin A.V."/>
            <person name="Pertea G."/>
            <person name="Qi P."/>
            <person name="Bennetzen J.L."/>
            <person name="Dai X."/>
            <person name="Dawson M.W."/>
            <person name="Muller H.G."/>
            <person name="Kugler K."/>
            <person name="Rivarola-Duarte L."/>
            <person name="Spannagl M."/>
            <person name="Mayer K.F.X."/>
            <person name="Lu F.H."/>
            <person name="Bevan M.W."/>
            <person name="Leroy P."/>
            <person name="Li P."/>
            <person name="You F.M."/>
            <person name="Sun Q."/>
            <person name="Liu Z."/>
            <person name="Lyons E."/>
            <person name="Wicker T."/>
            <person name="Salzberg S.L."/>
            <person name="Devos K.M."/>
            <person name="Dvorak J."/>
        </authorList>
    </citation>
    <scope>NUCLEOTIDE SEQUENCE [LARGE SCALE GENOMIC DNA]</scope>
    <source>
        <strain evidence="3">cv. AL8/78</strain>
    </source>
</reference>
<dbReference type="Gene3D" id="3.40.50.300">
    <property type="entry name" value="P-loop containing nucleotide triphosphate hydrolases"/>
    <property type="match status" value="1"/>
</dbReference>
<organism evidence="3 4">
    <name type="scientific">Aegilops tauschii subsp. strangulata</name>
    <name type="common">Goatgrass</name>
    <dbReference type="NCBI Taxonomy" id="200361"/>
    <lineage>
        <taxon>Eukaryota</taxon>
        <taxon>Viridiplantae</taxon>
        <taxon>Streptophyta</taxon>
        <taxon>Embryophyta</taxon>
        <taxon>Tracheophyta</taxon>
        <taxon>Spermatophyta</taxon>
        <taxon>Magnoliopsida</taxon>
        <taxon>Liliopsida</taxon>
        <taxon>Poales</taxon>
        <taxon>Poaceae</taxon>
        <taxon>BOP clade</taxon>
        <taxon>Pooideae</taxon>
        <taxon>Triticodae</taxon>
        <taxon>Triticeae</taxon>
        <taxon>Triticinae</taxon>
        <taxon>Aegilops</taxon>
    </lineage>
</organism>
<evidence type="ECO:0000313" key="4">
    <source>
        <dbReference type="Proteomes" id="UP000015105"/>
    </source>
</evidence>
<sequence length="386" mass="44006">MFNCHINVEICSSIKAVKYLFKYIYKGHDRVSVSVTDKVDEVEIDEIKQYKDARWVTPPKALWRIYGFELSKMHPPVLQLQLHLPNMHMVSYHGMEKIKNVINRDGTERSMLTAYFEANNLYEKARGILYRDFPEYYTWQRRGKSWQERKRAAVFQVGRIVSAHPAEGERYYLRVLLNHVTGATSYEDLRTVDGQVMPTFREAAEKRGLIEADNTLDDCMTEAELFRMPSSLRRLFTTILVFCEPSDVRNLWNNHLEAMSEDYSRNCKCKHTVEQMVLKNIRDMLHSMGKDIESVDRQRGGILFVDGPGGTGKTFLYMALLATVRGQGKIAVATATSGVAASIMPGGRTAHSRFKIPLKIDNGAICSFTKQSGTAKLLQSITNNLG</sequence>
<dbReference type="PANTHER" id="PTHR10492">
    <property type="match status" value="1"/>
</dbReference>
<dbReference type="InterPro" id="IPR027417">
    <property type="entry name" value="P-loop_NTPase"/>
</dbReference>
<dbReference type="EC" id="5.6.2.3" evidence="1"/>
<dbReference type="Proteomes" id="UP000015105">
    <property type="component" value="Chromosome 3D"/>
</dbReference>
<keyword evidence="1" id="KW-0233">DNA recombination</keyword>
<reference evidence="3" key="5">
    <citation type="journal article" date="2021" name="G3 (Bethesda)">
        <title>Aegilops tauschii genome assembly Aet v5.0 features greater sequence contiguity and improved annotation.</title>
        <authorList>
            <person name="Wang L."/>
            <person name="Zhu T."/>
            <person name="Rodriguez J.C."/>
            <person name="Deal K.R."/>
            <person name="Dubcovsky J."/>
            <person name="McGuire P.E."/>
            <person name="Lux T."/>
            <person name="Spannagl M."/>
            <person name="Mayer K.F.X."/>
            <person name="Baldrich P."/>
            <person name="Meyers B.C."/>
            <person name="Huo N."/>
            <person name="Gu Y.Q."/>
            <person name="Zhou H."/>
            <person name="Devos K.M."/>
            <person name="Bennetzen J.L."/>
            <person name="Unver T."/>
            <person name="Budak H."/>
            <person name="Gulick P.J."/>
            <person name="Galiba G."/>
            <person name="Kalapos B."/>
            <person name="Nelson D.R."/>
            <person name="Li P."/>
            <person name="You F.M."/>
            <person name="Luo M.C."/>
            <person name="Dvorak J."/>
        </authorList>
    </citation>
    <scope>NUCLEOTIDE SEQUENCE [LARGE SCALE GENOMIC DNA]</scope>
    <source>
        <strain evidence="3">cv. AL8/78</strain>
    </source>
</reference>
<dbReference type="GO" id="GO:0000723">
    <property type="term" value="P:telomere maintenance"/>
    <property type="evidence" value="ECO:0007669"/>
    <property type="project" value="InterPro"/>
</dbReference>
<reference evidence="4" key="1">
    <citation type="journal article" date="2014" name="Science">
        <title>Ancient hybridizations among the ancestral genomes of bread wheat.</title>
        <authorList>
            <consortium name="International Wheat Genome Sequencing Consortium,"/>
            <person name="Marcussen T."/>
            <person name="Sandve S.R."/>
            <person name="Heier L."/>
            <person name="Spannagl M."/>
            <person name="Pfeifer M."/>
            <person name="Jakobsen K.S."/>
            <person name="Wulff B.B."/>
            <person name="Steuernagel B."/>
            <person name="Mayer K.F."/>
            <person name="Olsen O.A."/>
        </authorList>
    </citation>
    <scope>NUCLEOTIDE SEQUENCE [LARGE SCALE GENOMIC DNA]</scope>
    <source>
        <strain evidence="4">cv. AL8/78</strain>
    </source>
</reference>
<keyword evidence="1" id="KW-0234">DNA repair</keyword>
<keyword evidence="1" id="KW-0067">ATP-binding</keyword>
<comment type="catalytic activity">
    <reaction evidence="1">
        <text>ATP + H2O = ADP + phosphate + H(+)</text>
        <dbReference type="Rhea" id="RHEA:13065"/>
        <dbReference type="ChEBI" id="CHEBI:15377"/>
        <dbReference type="ChEBI" id="CHEBI:15378"/>
        <dbReference type="ChEBI" id="CHEBI:30616"/>
        <dbReference type="ChEBI" id="CHEBI:43474"/>
        <dbReference type="ChEBI" id="CHEBI:456216"/>
        <dbReference type="EC" id="5.6.2.3"/>
    </reaction>
</comment>
<evidence type="ECO:0000256" key="1">
    <source>
        <dbReference type="RuleBase" id="RU363044"/>
    </source>
</evidence>
<dbReference type="PANTHER" id="PTHR10492:SF92">
    <property type="entry name" value="ATP-DEPENDENT DNA HELICASE"/>
    <property type="match status" value="1"/>
</dbReference>
<accession>A0A453ESA5</accession>
<dbReference type="EnsemblPlants" id="AET3Gv20436900.15">
    <property type="protein sequence ID" value="AET3Gv20436900.15"/>
    <property type="gene ID" value="AET3Gv20436900"/>
</dbReference>
<evidence type="ECO:0000313" key="3">
    <source>
        <dbReference type="EnsemblPlants" id="AET3Gv20436900.15"/>
    </source>
</evidence>
<proteinExistence type="inferred from homology"/>
<keyword evidence="4" id="KW-1185">Reference proteome</keyword>
<reference evidence="3" key="4">
    <citation type="submission" date="2019-03" db="UniProtKB">
        <authorList>
            <consortium name="EnsemblPlants"/>
        </authorList>
    </citation>
    <scope>IDENTIFICATION</scope>
</reference>
<dbReference type="AlphaFoldDB" id="A0A453ESA5"/>
<feature type="domain" description="DNA helicase Pif1-like DEAD-box helicase" evidence="2">
    <location>
        <begin position="292"/>
        <end position="381"/>
    </location>
</feature>
<keyword evidence="1" id="KW-0227">DNA damage</keyword>
<dbReference type="GO" id="GO:0005524">
    <property type="term" value="F:ATP binding"/>
    <property type="evidence" value="ECO:0007669"/>
    <property type="project" value="UniProtKB-KW"/>
</dbReference>
<name>A0A453ESA5_AEGTS</name>
<keyword evidence="1" id="KW-0347">Helicase</keyword>
<protein>
    <recommendedName>
        <fullName evidence="1">ATP-dependent DNA helicase</fullName>
        <ecNumber evidence="1">5.6.2.3</ecNumber>
    </recommendedName>
</protein>
<reference evidence="4" key="2">
    <citation type="journal article" date="2017" name="Nat. Plants">
        <title>The Aegilops tauschii genome reveals multiple impacts of transposons.</title>
        <authorList>
            <person name="Zhao G."/>
            <person name="Zou C."/>
            <person name="Li K."/>
            <person name="Wang K."/>
            <person name="Li T."/>
            <person name="Gao L."/>
            <person name="Zhang X."/>
            <person name="Wang H."/>
            <person name="Yang Z."/>
            <person name="Liu X."/>
            <person name="Jiang W."/>
            <person name="Mao L."/>
            <person name="Kong X."/>
            <person name="Jiao Y."/>
            <person name="Jia J."/>
        </authorList>
    </citation>
    <scope>NUCLEOTIDE SEQUENCE [LARGE SCALE GENOMIC DNA]</scope>
    <source>
        <strain evidence="4">cv. AL8/78</strain>
    </source>
</reference>
<dbReference type="Pfam" id="PF05970">
    <property type="entry name" value="PIF1"/>
    <property type="match status" value="1"/>
</dbReference>
<dbReference type="GO" id="GO:0016887">
    <property type="term" value="F:ATP hydrolysis activity"/>
    <property type="evidence" value="ECO:0007669"/>
    <property type="project" value="RHEA"/>
</dbReference>